<comment type="caution">
    <text evidence="4">The sequence shown here is derived from an EMBL/GenBank/DDBJ whole genome shotgun (WGS) entry which is preliminary data.</text>
</comment>
<accession>A0A1V6PEN8</accession>
<protein>
    <recommendedName>
        <fullName evidence="3">Erythromycin biosynthesis protein CIII-like C-terminal domain-containing protein</fullName>
    </recommendedName>
</protein>
<feature type="domain" description="Erythromycin biosynthesis protein CIII-like C-terminal" evidence="3">
    <location>
        <begin position="330"/>
        <end position="439"/>
    </location>
</feature>
<dbReference type="Proteomes" id="UP000191522">
    <property type="component" value="Unassembled WGS sequence"/>
</dbReference>
<dbReference type="InterPro" id="IPR010610">
    <property type="entry name" value="EryCIII-like_C"/>
</dbReference>
<dbReference type="AlphaFoldDB" id="A0A1V6PEN8"/>
<gene>
    <name evidence="4" type="ORF">PENDEC_c007G00436</name>
</gene>
<organism evidence="4 5">
    <name type="scientific">Penicillium decumbens</name>
    <dbReference type="NCBI Taxonomy" id="69771"/>
    <lineage>
        <taxon>Eukaryota</taxon>
        <taxon>Fungi</taxon>
        <taxon>Dikarya</taxon>
        <taxon>Ascomycota</taxon>
        <taxon>Pezizomycotina</taxon>
        <taxon>Eurotiomycetes</taxon>
        <taxon>Eurotiomycetidae</taxon>
        <taxon>Eurotiales</taxon>
        <taxon>Aspergillaceae</taxon>
        <taxon>Penicillium</taxon>
    </lineage>
</organism>
<dbReference type="OrthoDB" id="5835829at2759"/>
<name>A0A1V6PEN8_PENDC</name>
<proteinExistence type="predicted"/>
<dbReference type="CDD" id="cd03784">
    <property type="entry name" value="GT1_Gtf-like"/>
    <property type="match status" value="1"/>
</dbReference>
<evidence type="ECO:0000313" key="4">
    <source>
        <dbReference type="EMBL" id="OQD75491.1"/>
    </source>
</evidence>
<dbReference type="PANTHER" id="PTHR48043:SF151">
    <property type="entry name" value="GLYCOSYLTRANSFERASE FAMILY 1 PROTEIN"/>
    <property type="match status" value="1"/>
</dbReference>
<keyword evidence="2" id="KW-0808">Transferase</keyword>
<dbReference type="GO" id="GO:0008194">
    <property type="term" value="F:UDP-glycosyltransferase activity"/>
    <property type="evidence" value="ECO:0007669"/>
    <property type="project" value="InterPro"/>
</dbReference>
<dbReference type="GO" id="GO:0016758">
    <property type="term" value="F:hexosyltransferase activity"/>
    <property type="evidence" value="ECO:0007669"/>
    <property type="project" value="UniProtKB-ARBA"/>
</dbReference>
<dbReference type="SUPFAM" id="SSF53756">
    <property type="entry name" value="UDP-Glycosyltransferase/glycogen phosphorylase"/>
    <property type="match status" value="1"/>
</dbReference>
<keyword evidence="1" id="KW-0328">Glycosyltransferase</keyword>
<dbReference type="Pfam" id="PF06722">
    <property type="entry name" value="EryCIII-like_C"/>
    <property type="match status" value="1"/>
</dbReference>
<dbReference type="STRING" id="69771.A0A1V6PEN8"/>
<evidence type="ECO:0000259" key="3">
    <source>
        <dbReference type="Pfam" id="PF06722"/>
    </source>
</evidence>
<keyword evidence="5" id="KW-1185">Reference proteome</keyword>
<evidence type="ECO:0000313" key="5">
    <source>
        <dbReference type="Proteomes" id="UP000191522"/>
    </source>
</evidence>
<dbReference type="InterPro" id="IPR002213">
    <property type="entry name" value="UDP_glucos_trans"/>
</dbReference>
<evidence type="ECO:0000256" key="1">
    <source>
        <dbReference type="ARBA" id="ARBA00022676"/>
    </source>
</evidence>
<evidence type="ECO:0000256" key="2">
    <source>
        <dbReference type="ARBA" id="ARBA00022679"/>
    </source>
</evidence>
<dbReference type="Gene3D" id="3.40.50.2000">
    <property type="entry name" value="Glycogen Phosphorylase B"/>
    <property type="match status" value="2"/>
</dbReference>
<reference evidence="5" key="1">
    <citation type="journal article" date="2017" name="Nat. Microbiol.">
        <title>Global analysis of biosynthetic gene clusters reveals vast potential of secondary metabolite production in Penicillium species.</title>
        <authorList>
            <person name="Nielsen J.C."/>
            <person name="Grijseels S."/>
            <person name="Prigent S."/>
            <person name="Ji B."/>
            <person name="Dainat J."/>
            <person name="Nielsen K.F."/>
            <person name="Frisvad J.C."/>
            <person name="Workman M."/>
            <person name="Nielsen J."/>
        </authorList>
    </citation>
    <scope>NUCLEOTIDE SEQUENCE [LARGE SCALE GENOMIC DNA]</scope>
    <source>
        <strain evidence="5">IBT 11843</strain>
    </source>
</reference>
<dbReference type="InterPro" id="IPR050271">
    <property type="entry name" value="UDP-glycosyltransferase"/>
</dbReference>
<dbReference type="OMA" id="IHFNTPG"/>
<dbReference type="PANTHER" id="PTHR48043">
    <property type="entry name" value="EG:EG0003.4 PROTEIN-RELATED"/>
    <property type="match status" value="1"/>
</dbReference>
<dbReference type="EMBL" id="MDYL01000007">
    <property type="protein sequence ID" value="OQD75491.1"/>
    <property type="molecule type" value="Genomic_DNA"/>
</dbReference>
<sequence length="501" mass="55666">MHIAFLTNPASGQINVQLATAEQLVSQGHHVTFLSAESCSSKINRFKLSQQASDQHLIRFISLGSGRTVDDFTPFMQDHMSSMRSKPGDPVSLETCIEAALGSVEEYAATAIRVRDYLNALGPSIICVDALTPPLVTGVRLTKRKYILTIPCSPGLTALSGAFEPHPMASNRRGSWGTLFENIYLHFRGYLYSRTHPGCIAKRKLLSKRFGLKSFGRSRDVSILPPLWQDENCLAGIHFNTPGLLDCHKQSSKMIFVGAGVSVETSEATCPELAWMDEATALEEDVVYINMGSMFIWQRHEFWNCIAGFEAAYKSREGRVRFLLKLNFPIDSHRGFSIEELPSYIRLTNWIENQHAVYSHPALKVFIHHGGGNSFNEAVYFAIPQLVLSQWLDTHEYAKYAEQFRLGLRSARPPHIDVADIEAKILTLLGPLWPTYKSNCQTWAVRNQLSGGTASAAKLILSHAESSALHDSVLTLPSLSIEISSIPEKDSEAVKEIVICS</sequence>